<dbReference type="EMBL" id="JANPWB010000011">
    <property type="protein sequence ID" value="KAJ1123678.1"/>
    <property type="molecule type" value="Genomic_DNA"/>
</dbReference>
<name>A0AAV7PAT2_PLEWA</name>
<comment type="caution">
    <text evidence="1">The sequence shown here is derived from an EMBL/GenBank/DDBJ whole genome shotgun (WGS) entry which is preliminary data.</text>
</comment>
<evidence type="ECO:0000313" key="1">
    <source>
        <dbReference type="EMBL" id="KAJ1123678.1"/>
    </source>
</evidence>
<dbReference type="Proteomes" id="UP001066276">
    <property type="component" value="Chromosome 7"/>
</dbReference>
<organism evidence="1 2">
    <name type="scientific">Pleurodeles waltl</name>
    <name type="common">Iberian ribbed newt</name>
    <dbReference type="NCBI Taxonomy" id="8319"/>
    <lineage>
        <taxon>Eukaryota</taxon>
        <taxon>Metazoa</taxon>
        <taxon>Chordata</taxon>
        <taxon>Craniata</taxon>
        <taxon>Vertebrata</taxon>
        <taxon>Euteleostomi</taxon>
        <taxon>Amphibia</taxon>
        <taxon>Batrachia</taxon>
        <taxon>Caudata</taxon>
        <taxon>Salamandroidea</taxon>
        <taxon>Salamandridae</taxon>
        <taxon>Pleurodelinae</taxon>
        <taxon>Pleurodeles</taxon>
    </lineage>
</organism>
<protein>
    <submittedName>
        <fullName evidence="1">Uncharacterized protein</fullName>
    </submittedName>
</protein>
<accession>A0AAV7PAT2</accession>
<gene>
    <name evidence="1" type="ORF">NDU88_002146</name>
</gene>
<evidence type="ECO:0000313" key="2">
    <source>
        <dbReference type="Proteomes" id="UP001066276"/>
    </source>
</evidence>
<proteinExistence type="predicted"/>
<dbReference type="AlphaFoldDB" id="A0AAV7PAT2"/>
<reference evidence="1" key="1">
    <citation type="journal article" date="2022" name="bioRxiv">
        <title>Sequencing and chromosome-scale assembly of the giantPleurodeles waltlgenome.</title>
        <authorList>
            <person name="Brown T."/>
            <person name="Elewa A."/>
            <person name="Iarovenko S."/>
            <person name="Subramanian E."/>
            <person name="Araus A.J."/>
            <person name="Petzold A."/>
            <person name="Susuki M."/>
            <person name="Suzuki K.-i.T."/>
            <person name="Hayashi T."/>
            <person name="Toyoda A."/>
            <person name="Oliveira C."/>
            <person name="Osipova E."/>
            <person name="Leigh N.D."/>
            <person name="Simon A."/>
            <person name="Yun M.H."/>
        </authorList>
    </citation>
    <scope>NUCLEOTIDE SEQUENCE</scope>
    <source>
        <strain evidence="1">20211129_DDA</strain>
        <tissue evidence="1">Liver</tissue>
    </source>
</reference>
<sequence length="72" mass="8226">MITAKRLVTHRWKSSDPPFAQAWKHSFEVWERAEGVALKTEDALGLRKYLLSDSWKEMLLRLENVSGGPAGE</sequence>
<keyword evidence="2" id="KW-1185">Reference proteome</keyword>